<evidence type="ECO:0000259" key="10">
    <source>
        <dbReference type="Pfam" id="PF10447"/>
    </source>
</evidence>
<feature type="compositionally biased region" description="Low complexity" evidence="8">
    <location>
        <begin position="614"/>
        <end position="645"/>
    </location>
</feature>
<evidence type="ECO:0000256" key="5">
    <source>
        <dbReference type="ARBA" id="ARBA00023054"/>
    </source>
</evidence>
<dbReference type="PANTHER" id="PTHR10921:SF1">
    <property type="entry name" value="NUCLEAR DISTRIBUTION PROTEIN NUDE HOMOLOG"/>
    <property type="match status" value="1"/>
</dbReference>
<evidence type="ECO:0000256" key="4">
    <source>
        <dbReference type="ARBA" id="ARBA00022701"/>
    </source>
</evidence>
<dbReference type="Gene3D" id="6.10.250.1080">
    <property type="match status" value="1"/>
</dbReference>
<accession>A0ABR3ADW9</accession>
<evidence type="ECO:0000256" key="2">
    <source>
        <dbReference type="ARBA" id="ARBA00007429"/>
    </source>
</evidence>
<proteinExistence type="inferred from homology"/>
<feature type="compositionally biased region" description="Low complexity" evidence="8">
    <location>
        <begin position="714"/>
        <end position="741"/>
    </location>
</feature>
<dbReference type="EMBL" id="JBBXMP010000002">
    <property type="protein sequence ID" value="KAL0072086.1"/>
    <property type="molecule type" value="Genomic_DNA"/>
</dbReference>
<dbReference type="PANTHER" id="PTHR10921">
    <property type="entry name" value="NUCLEAR DISTRIBUTION PROTEIN NUDE HOMOLOG 1"/>
    <property type="match status" value="1"/>
</dbReference>
<dbReference type="InterPro" id="IPR033494">
    <property type="entry name" value="NUDE"/>
</dbReference>
<reference evidence="11 12" key="1">
    <citation type="submission" date="2024-05" db="EMBL/GenBank/DDBJ databases">
        <title>A draft genome resource for the thread blight pathogen Marasmius tenuissimus strain MS-2.</title>
        <authorList>
            <person name="Yulfo-Soto G.E."/>
            <person name="Baruah I.K."/>
            <person name="Amoako-Attah I."/>
            <person name="Bukari Y."/>
            <person name="Meinhardt L.W."/>
            <person name="Bailey B.A."/>
            <person name="Cohen S.P."/>
        </authorList>
    </citation>
    <scope>NUCLEOTIDE SEQUENCE [LARGE SCALE GENOMIC DNA]</scope>
    <source>
        <strain evidence="11 12">MS-2</strain>
    </source>
</reference>
<keyword evidence="5 7" id="KW-0175">Coiled coil</keyword>
<feature type="region of interest" description="Disordered" evidence="8">
    <location>
        <begin position="334"/>
        <end position="478"/>
    </location>
</feature>
<evidence type="ECO:0000256" key="8">
    <source>
        <dbReference type="SAM" id="MobiDB-lite"/>
    </source>
</evidence>
<feature type="domain" description="NUDE" evidence="9">
    <location>
        <begin position="273"/>
        <end position="410"/>
    </location>
</feature>
<gene>
    <name evidence="11" type="primary">NDE1_1</name>
    <name evidence="11" type="ORF">AAF712_001009</name>
</gene>
<feature type="compositionally biased region" description="Low complexity" evidence="8">
    <location>
        <begin position="388"/>
        <end position="398"/>
    </location>
</feature>
<dbReference type="InterPro" id="IPR019495">
    <property type="entry name" value="EXOSC1_C"/>
</dbReference>
<comment type="similarity">
    <text evidence="2">Belongs to the nudE family.</text>
</comment>
<feature type="compositionally biased region" description="Low complexity" evidence="8">
    <location>
        <begin position="334"/>
        <end position="345"/>
    </location>
</feature>
<dbReference type="SUPFAM" id="SSF50249">
    <property type="entry name" value="Nucleic acid-binding proteins"/>
    <property type="match status" value="1"/>
</dbReference>
<feature type="region of interest" description="Disordered" evidence="8">
    <location>
        <begin position="512"/>
        <end position="764"/>
    </location>
</feature>
<feature type="region of interest" description="Disordered" evidence="8">
    <location>
        <begin position="1"/>
        <end position="22"/>
    </location>
</feature>
<evidence type="ECO:0000256" key="1">
    <source>
        <dbReference type="ARBA" id="ARBA00004245"/>
    </source>
</evidence>
<feature type="compositionally biased region" description="Low complexity" evidence="8">
    <location>
        <begin position="668"/>
        <end position="680"/>
    </location>
</feature>
<dbReference type="Proteomes" id="UP001437256">
    <property type="component" value="Unassembled WGS sequence"/>
</dbReference>
<dbReference type="Pfam" id="PF04880">
    <property type="entry name" value="NUDE_C"/>
    <property type="match status" value="1"/>
</dbReference>
<name>A0ABR3ADW9_9AGAR</name>
<organism evidence="11 12">
    <name type="scientific">Marasmius tenuissimus</name>
    <dbReference type="NCBI Taxonomy" id="585030"/>
    <lineage>
        <taxon>Eukaryota</taxon>
        <taxon>Fungi</taxon>
        <taxon>Dikarya</taxon>
        <taxon>Basidiomycota</taxon>
        <taxon>Agaricomycotina</taxon>
        <taxon>Agaricomycetes</taxon>
        <taxon>Agaricomycetidae</taxon>
        <taxon>Agaricales</taxon>
        <taxon>Marasmiineae</taxon>
        <taxon>Marasmiaceae</taxon>
        <taxon>Marasmius</taxon>
    </lineage>
</organism>
<keyword evidence="4" id="KW-0493">Microtubule</keyword>
<keyword evidence="3" id="KW-0963">Cytoplasm</keyword>
<feature type="compositionally biased region" description="Basic and acidic residues" evidence="8">
    <location>
        <begin position="533"/>
        <end position="561"/>
    </location>
</feature>
<evidence type="ECO:0000256" key="3">
    <source>
        <dbReference type="ARBA" id="ARBA00022490"/>
    </source>
</evidence>
<feature type="compositionally biased region" description="Polar residues" evidence="8">
    <location>
        <begin position="655"/>
        <end position="667"/>
    </location>
</feature>
<feature type="compositionally biased region" description="Low complexity" evidence="8">
    <location>
        <begin position="355"/>
        <end position="373"/>
    </location>
</feature>
<evidence type="ECO:0000313" key="11">
    <source>
        <dbReference type="EMBL" id="KAL0072086.1"/>
    </source>
</evidence>
<feature type="domain" description="Exosome complex component CSL4 C-terminal" evidence="10">
    <location>
        <begin position="90"/>
        <end position="129"/>
    </location>
</feature>
<evidence type="ECO:0000256" key="6">
    <source>
        <dbReference type="ARBA" id="ARBA00023212"/>
    </source>
</evidence>
<evidence type="ECO:0000259" key="9">
    <source>
        <dbReference type="Pfam" id="PF04880"/>
    </source>
</evidence>
<protein>
    <submittedName>
        <fullName evidence="11">NADH:ubiquinone oxidoreductase</fullName>
    </submittedName>
</protein>
<feature type="compositionally biased region" description="Low complexity" evidence="8">
    <location>
        <begin position="459"/>
        <end position="475"/>
    </location>
</feature>
<evidence type="ECO:0000256" key="7">
    <source>
        <dbReference type="SAM" id="Coils"/>
    </source>
</evidence>
<dbReference type="Pfam" id="PF10447">
    <property type="entry name" value="EXOSC1"/>
    <property type="match status" value="1"/>
</dbReference>
<keyword evidence="12" id="KW-1185">Reference proteome</keyword>
<comment type="caution">
    <text evidence="11">The sequence shown here is derived from an EMBL/GenBank/DDBJ whole genome shotgun (WGS) entry which is preliminary data.</text>
</comment>
<feature type="compositionally biased region" description="Basic and acidic residues" evidence="8">
    <location>
        <begin position="745"/>
        <end position="756"/>
    </location>
</feature>
<feature type="compositionally biased region" description="Low complexity" evidence="8">
    <location>
        <begin position="584"/>
        <end position="597"/>
    </location>
</feature>
<feature type="coiled-coil region" evidence="7">
    <location>
        <begin position="168"/>
        <end position="325"/>
    </location>
</feature>
<keyword evidence="6" id="KW-0206">Cytoskeleton</keyword>
<dbReference type="Gene3D" id="2.40.50.140">
    <property type="entry name" value="Nucleic acid-binding proteins"/>
    <property type="match status" value="1"/>
</dbReference>
<sequence length="764" mass="81741">MSDTLLPGQPIPLPKGPTPKLGGGTYLKDSQVRASVVGTPSHEGSTLTISRVRPHPPAPNSVVLGSVTRLSPLQALLSIAVVDGVPLPPGEEFTGVIRSQDVRATEKDKVKIGDCFRGGDVVRGLVISLGDARSYFVTTARNDLGVIFATSEAGATMEPVSWQVAEMLAETRAELDEFHTASKELEAELENELQRTEKAQQDLKVKAARAETEKDEWKSKFMSLQTTHNSTTTSLQRELDKLRQEHQKLKVQFRELEMGNDDLERTERAVSSSLADVEAKYSRALEEKILLEHELFDKANVEEQCQRLKDELRDANAEVSILKDQLAARVASSSQTSLQSKSLPSDENLLSTPAPSDLQLSELESSDSSTESPSTEEPEQELTPRKPTITTTTTTTTTPRSNGQSALLQRAGFQPGKSLATPPSGSGIPRSSTLPSLYSSSPRSPVTPSYRPNITRNPSTASNASTTSTTTAKSKGVQMVSEMRARVKNLEQKIHTRVPRLRLGSMTNRPIVPASALSPTQSPASRALLARSSIEKTVSRRSNDSKRSTDGESEKDKKDSGESSGWVLIMEDSPSPPRDRRSSRSTSSSTSPTPDSSKSLLFQSTAGGLRRPQSRLSGGSTTTASSIPTPTSRPATPTLLPLPSGGFHGAKRSTGPGSSSYLTQPKRTSLGSSTSAAMSSPRERPLTMPPVGRTSPTKALPRLPAGHENVTIRSSSARAAPSSSSSISALAQSKFGRPSSGARRRSSEAPSRDPSRPRAGSAAG</sequence>
<evidence type="ECO:0000313" key="12">
    <source>
        <dbReference type="Proteomes" id="UP001437256"/>
    </source>
</evidence>
<feature type="compositionally biased region" description="Polar residues" evidence="8">
    <location>
        <begin position="446"/>
        <end position="458"/>
    </location>
</feature>
<feature type="compositionally biased region" description="Low complexity" evidence="8">
    <location>
        <begin position="429"/>
        <end position="444"/>
    </location>
</feature>
<dbReference type="InterPro" id="IPR012340">
    <property type="entry name" value="NA-bd_OB-fold"/>
</dbReference>
<dbReference type="InterPro" id="IPR006964">
    <property type="entry name" value="NUDE_dom"/>
</dbReference>
<comment type="subcellular location">
    <subcellularLocation>
        <location evidence="1">Cytoplasm</location>
        <location evidence="1">Cytoskeleton</location>
    </subcellularLocation>
</comment>